<name>A0A2J6QHU4_9HELO</name>
<keyword evidence="3" id="KW-1185">Reference proteome</keyword>
<evidence type="ECO:0000256" key="1">
    <source>
        <dbReference type="SAM" id="Phobius"/>
    </source>
</evidence>
<dbReference type="Proteomes" id="UP000235672">
    <property type="component" value="Unassembled WGS sequence"/>
</dbReference>
<protein>
    <recommendedName>
        <fullName evidence="4">Mid2 domain-containing protein</fullName>
    </recommendedName>
</protein>
<accession>A0A2J6QHU4</accession>
<keyword evidence="1" id="KW-0472">Membrane</keyword>
<dbReference type="AlphaFoldDB" id="A0A2J6QHU4"/>
<sequence>MTSVVTHPPETNGGLVTSWLPIASAWPSIAECATGGIYSQIGSNGALAIADDPYYGVSIDTSLTCLPPVATSWWSQTTATPLLTRISLGPIVCPGGYTTAITSAVNDISTFVACCPSNYAFVGIKEAGTVGECNSPLSVGQVLTYVDLAEGGQTASNTITAEGASVYAVQLNGYIFAQSSTTSSSGISLASGTSSLASSTGSTVSPTSSHTSSTGGLSTGASAGIGIGAALGVLGICGLLVSWFCIRRYRKKAKAADSNIEYHGPPAPSYNGLPKVERVEMGQPTQLYELGGPPK</sequence>
<organism evidence="2 3">
    <name type="scientific">Hyaloscypha hepaticicola</name>
    <dbReference type="NCBI Taxonomy" id="2082293"/>
    <lineage>
        <taxon>Eukaryota</taxon>
        <taxon>Fungi</taxon>
        <taxon>Dikarya</taxon>
        <taxon>Ascomycota</taxon>
        <taxon>Pezizomycotina</taxon>
        <taxon>Leotiomycetes</taxon>
        <taxon>Helotiales</taxon>
        <taxon>Hyaloscyphaceae</taxon>
        <taxon>Hyaloscypha</taxon>
    </lineage>
</organism>
<dbReference type="EMBL" id="KZ613469">
    <property type="protein sequence ID" value="PMD25819.1"/>
    <property type="molecule type" value="Genomic_DNA"/>
</dbReference>
<keyword evidence="1" id="KW-0812">Transmembrane</keyword>
<dbReference type="OrthoDB" id="4497263at2759"/>
<evidence type="ECO:0000313" key="3">
    <source>
        <dbReference type="Proteomes" id="UP000235672"/>
    </source>
</evidence>
<feature type="transmembrane region" description="Helical" evidence="1">
    <location>
        <begin position="223"/>
        <end position="246"/>
    </location>
</feature>
<gene>
    <name evidence="2" type="ORF">NA56DRAFT_698887</name>
</gene>
<keyword evidence="1" id="KW-1133">Transmembrane helix</keyword>
<evidence type="ECO:0000313" key="2">
    <source>
        <dbReference type="EMBL" id="PMD25819.1"/>
    </source>
</evidence>
<evidence type="ECO:0008006" key="4">
    <source>
        <dbReference type="Google" id="ProtNLM"/>
    </source>
</evidence>
<proteinExistence type="predicted"/>
<dbReference type="STRING" id="1745343.A0A2J6QHU4"/>
<reference evidence="2 3" key="1">
    <citation type="submission" date="2016-05" db="EMBL/GenBank/DDBJ databases">
        <title>A degradative enzymes factory behind the ericoid mycorrhizal symbiosis.</title>
        <authorList>
            <consortium name="DOE Joint Genome Institute"/>
            <person name="Martino E."/>
            <person name="Morin E."/>
            <person name="Grelet G."/>
            <person name="Kuo A."/>
            <person name="Kohler A."/>
            <person name="Daghino S."/>
            <person name="Barry K."/>
            <person name="Choi C."/>
            <person name="Cichocki N."/>
            <person name="Clum A."/>
            <person name="Copeland A."/>
            <person name="Hainaut M."/>
            <person name="Haridas S."/>
            <person name="Labutti K."/>
            <person name="Lindquist E."/>
            <person name="Lipzen A."/>
            <person name="Khouja H.-R."/>
            <person name="Murat C."/>
            <person name="Ohm R."/>
            <person name="Olson A."/>
            <person name="Spatafora J."/>
            <person name="Veneault-Fourrey C."/>
            <person name="Henrissat B."/>
            <person name="Grigoriev I."/>
            <person name="Martin F."/>
            <person name="Perotto S."/>
        </authorList>
    </citation>
    <scope>NUCLEOTIDE SEQUENCE [LARGE SCALE GENOMIC DNA]</scope>
    <source>
        <strain evidence="2 3">UAMH 7357</strain>
    </source>
</reference>